<protein>
    <recommendedName>
        <fullName evidence="5">Fucose-specific lectin</fullName>
    </recommendedName>
</protein>
<dbReference type="OMA" id="GDNALWH"/>
<evidence type="ECO:0008006" key="5">
    <source>
        <dbReference type="Google" id="ProtNLM"/>
    </source>
</evidence>
<evidence type="ECO:0000256" key="2">
    <source>
        <dbReference type="SAM" id="SignalP"/>
    </source>
</evidence>
<gene>
    <name evidence="3" type="ORF">CLAFUR5_07942</name>
</gene>
<accession>A0A9Q8LCI9</accession>
<evidence type="ECO:0000256" key="1">
    <source>
        <dbReference type="SAM" id="MobiDB-lite"/>
    </source>
</evidence>
<keyword evidence="2" id="KW-0732">Signal</keyword>
<feature type="chain" id="PRO_5040372954" description="Fucose-specific lectin" evidence="2">
    <location>
        <begin position="21"/>
        <end position="395"/>
    </location>
</feature>
<dbReference type="GeneID" id="71987820"/>
<dbReference type="AlphaFoldDB" id="A0A9Q8LCI9"/>
<dbReference type="KEGG" id="ffu:CLAFUR5_07942"/>
<reference evidence="3" key="1">
    <citation type="submission" date="2021-12" db="EMBL/GenBank/DDBJ databases">
        <authorList>
            <person name="Zaccaron A."/>
            <person name="Stergiopoulos I."/>
        </authorList>
    </citation>
    <scope>NUCLEOTIDE SEQUENCE</scope>
    <source>
        <strain evidence="3">Race5_Kim</strain>
    </source>
</reference>
<dbReference type="RefSeq" id="XP_047759279.1">
    <property type="nucleotide sequence ID" value="XM_047907090.1"/>
</dbReference>
<dbReference type="SUPFAM" id="SSF89372">
    <property type="entry name" value="Fucose-specific lectin"/>
    <property type="match status" value="2"/>
</dbReference>
<organism evidence="3 4">
    <name type="scientific">Passalora fulva</name>
    <name type="common">Tomato leaf mold</name>
    <name type="synonym">Cladosporium fulvum</name>
    <dbReference type="NCBI Taxonomy" id="5499"/>
    <lineage>
        <taxon>Eukaryota</taxon>
        <taxon>Fungi</taxon>
        <taxon>Dikarya</taxon>
        <taxon>Ascomycota</taxon>
        <taxon>Pezizomycotina</taxon>
        <taxon>Dothideomycetes</taxon>
        <taxon>Dothideomycetidae</taxon>
        <taxon>Mycosphaerellales</taxon>
        <taxon>Mycosphaerellaceae</taxon>
        <taxon>Fulvia</taxon>
    </lineage>
</organism>
<dbReference type="EMBL" id="CP090165">
    <property type="protein sequence ID" value="UJO14913.1"/>
    <property type="molecule type" value="Genomic_DNA"/>
</dbReference>
<proteinExistence type="predicted"/>
<reference evidence="3" key="2">
    <citation type="journal article" date="2022" name="Microb. Genom.">
        <title>A chromosome-scale genome assembly of the tomato pathogen Cladosporium fulvum reveals a compartmentalized genome architecture and the presence of a dispensable chromosome.</title>
        <authorList>
            <person name="Zaccaron A.Z."/>
            <person name="Chen L.H."/>
            <person name="Samaras A."/>
            <person name="Stergiopoulos I."/>
        </authorList>
    </citation>
    <scope>NUCLEOTIDE SEQUENCE</scope>
    <source>
        <strain evidence="3">Race5_Kim</strain>
    </source>
</reference>
<dbReference type="Proteomes" id="UP000756132">
    <property type="component" value="Chromosome 3"/>
</dbReference>
<name>A0A9Q8LCI9_PASFU</name>
<dbReference type="OrthoDB" id="3635662at2759"/>
<evidence type="ECO:0000313" key="4">
    <source>
        <dbReference type="Proteomes" id="UP000756132"/>
    </source>
</evidence>
<evidence type="ECO:0000313" key="3">
    <source>
        <dbReference type="EMBL" id="UJO14913.1"/>
    </source>
</evidence>
<keyword evidence="4" id="KW-1185">Reference proteome</keyword>
<sequence>MLSPYTTTIFSLTAIRSALALTATSWGEERLDVFGLYPLEKEYSEYWHKFYTPHGGWEPHHNKLESLAGPAINAEASYEDVSSLSWGPDNLNLFATVDGILSHIYWDPGETEWMGWTDLGLDEDTYLKGAPATASRRPYTIDVVSRDPKGKYLHLYYYPNFDGDKWVGWEDPWNSPTTFETDPIIIAPAEGHFDVFVGRLSNGTIVHVYWNGEQYSSWDQLTWKAPEGGWKENSSLTASTWKDGSWDLWALAEDGSLFHTFWRGAPANQFFPWENITDNIRFDQTPKAVHWSAGHTDLFGLSNGSYYHKYWAGDHWTAWDKFGSDFASPPEAVSWGEGHSAVFGIEAEGDLRVAMLVDNEWRDWEVLGDVTPEEERGRAGESGEQVVLDSYKQGL</sequence>
<dbReference type="Gene3D" id="2.120.10.70">
    <property type="entry name" value="Fucose-specific lectin"/>
    <property type="match status" value="1"/>
</dbReference>
<feature type="region of interest" description="Disordered" evidence="1">
    <location>
        <begin position="372"/>
        <end position="395"/>
    </location>
</feature>
<feature type="signal peptide" evidence="2">
    <location>
        <begin position="1"/>
        <end position="20"/>
    </location>
</feature>